<accession>A0ABV8AF62</accession>
<dbReference type="Gene3D" id="3.30.60.20">
    <property type="match status" value="1"/>
</dbReference>
<feature type="active site" description="Proton acceptor" evidence="8">
    <location>
        <position position="94"/>
    </location>
</feature>
<organism evidence="11 12">
    <name type="scientific">Winogradskyella maritima</name>
    <dbReference type="NCBI Taxonomy" id="1517766"/>
    <lineage>
        <taxon>Bacteria</taxon>
        <taxon>Pseudomonadati</taxon>
        <taxon>Bacteroidota</taxon>
        <taxon>Flavobacteriia</taxon>
        <taxon>Flavobacteriales</taxon>
        <taxon>Flavobacteriaceae</taxon>
        <taxon>Winogradskyella</taxon>
    </lineage>
</organism>
<dbReference type="EC" id="2.7.1.21" evidence="2 8"/>
<dbReference type="SUPFAM" id="SSF52540">
    <property type="entry name" value="P-loop containing nucleoside triphosphate hydrolases"/>
    <property type="match status" value="1"/>
</dbReference>
<evidence type="ECO:0000256" key="7">
    <source>
        <dbReference type="ARBA" id="ARBA00022840"/>
    </source>
</evidence>
<evidence type="ECO:0000313" key="11">
    <source>
        <dbReference type="EMBL" id="MFC3876280.1"/>
    </source>
</evidence>
<evidence type="ECO:0000256" key="3">
    <source>
        <dbReference type="ARBA" id="ARBA00022634"/>
    </source>
</evidence>
<dbReference type="PIRSF" id="PIRSF035805">
    <property type="entry name" value="TK_cell"/>
    <property type="match status" value="1"/>
</dbReference>
<comment type="caution">
    <text evidence="8">Lacks conserved residue(s) required for the propagation of feature annotation.</text>
</comment>
<protein>
    <recommendedName>
        <fullName evidence="2 8">Thymidine kinase</fullName>
        <ecNumber evidence="2 8">2.7.1.21</ecNumber>
    </recommendedName>
</protein>
<keyword evidence="3 8" id="KW-0237">DNA synthesis</keyword>
<name>A0ABV8AF62_9FLAO</name>
<feature type="binding site" evidence="8">
    <location>
        <begin position="21"/>
        <end position="28"/>
    </location>
    <ligand>
        <name>ATP</name>
        <dbReference type="ChEBI" id="CHEBI:30616"/>
    </ligand>
</feature>
<dbReference type="Pfam" id="PF00265">
    <property type="entry name" value="TK"/>
    <property type="match status" value="1"/>
</dbReference>
<dbReference type="PANTHER" id="PTHR11441:SF0">
    <property type="entry name" value="THYMIDINE KINASE, CYTOSOLIC"/>
    <property type="match status" value="1"/>
</dbReference>
<evidence type="ECO:0000256" key="6">
    <source>
        <dbReference type="ARBA" id="ARBA00022777"/>
    </source>
</evidence>
<keyword evidence="4 8" id="KW-0808">Transferase</keyword>
<gene>
    <name evidence="8" type="primary">tdk</name>
    <name evidence="11" type="ORF">ACFOSX_03465</name>
</gene>
<proteinExistence type="inferred from homology"/>
<evidence type="ECO:0000256" key="10">
    <source>
        <dbReference type="RuleBase" id="RU004165"/>
    </source>
</evidence>
<evidence type="ECO:0000313" key="12">
    <source>
        <dbReference type="Proteomes" id="UP001595812"/>
    </source>
</evidence>
<dbReference type="HAMAP" id="MF_00124">
    <property type="entry name" value="Thymidine_kinase"/>
    <property type="match status" value="1"/>
</dbReference>
<dbReference type="InterPro" id="IPR027417">
    <property type="entry name" value="P-loop_NTPase"/>
</dbReference>
<evidence type="ECO:0000256" key="1">
    <source>
        <dbReference type="ARBA" id="ARBA00007587"/>
    </source>
</evidence>
<keyword evidence="7 8" id="KW-0067">ATP-binding</keyword>
<keyword evidence="6 8" id="KW-0418">Kinase</keyword>
<dbReference type="Gene3D" id="3.40.50.300">
    <property type="entry name" value="P-loop containing nucleotide triphosphate hydrolases"/>
    <property type="match status" value="1"/>
</dbReference>
<evidence type="ECO:0000256" key="5">
    <source>
        <dbReference type="ARBA" id="ARBA00022741"/>
    </source>
</evidence>
<comment type="subcellular location">
    <subcellularLocation>
        <location evidence="8">Cytoplasm</location>
    </subcellularLocation>
</comment>
<evidence type="ECO:0000256" key="9">
    <source>
        <dbReference type="RuleBase" id="RU000544"/>
    </source>
</evidence>
<keyword evidence="5 8" id="KW-0547">Nucleotide-binding</keyword>
<dbReference type="InterPro" id="IPR001267">
    <property type="entry name" value="Thymidine_kinase"/>
</dbReference>
<dbReference type="GO" id="GO:0004797">
    <property type="term" value="F:thymidine kinase activity"/>
    <property type="evidence" value="ECO:0007669"/>
    <property type="project" value="UniProtKB-EC"/>
</dbReference>
<comment type="similarity">
    <text evidence="1 8 10">Belongs to the thymidine kinase family.</text>
</comment>
<evidence type="ECO:0000256" key="2">
    <source>
        <dbReference type="ARBA" id="ARBA00012118"/>
    </source>
</evidence>
<sequence>MFLENTVNHKEQFGWIEVICGSMFSGKTEELIRRLKRAKFARQKVEIFKPAVDTRYDEEMVISHDANEIRSTPVPAADNIPILADGCDVVGIDEAQFFDDEIVRVCNDLANKGVRVIVAGLDMDFKGNPFGPMPNLMATAEYVTKVHAICTKTGNLAQYSYRKAQSDDLVLLGEVDEYEPLSRAAFYKSMLREKLRNMKVNDAQEVTKDEKKTNA</sequence>
<comment type="caution">
    <text evidence="11">The sequence shown here is derived from an EMBL/GenBank/DDBJ whole genome shotgun (WGS) entry which is preliminary data.</text>
</comment>
<comment type="subunit">
    <text evidence="8">Homotetramer.</text>
</comment>
<reference evidence="12" key="1">
    <citation type="journal article" date="2019" name="Int. J. Syst. Evol. Microbiol.">
        <title>The Global Catalogue of Microorganisms (GCM) 10K type strain sequencing project: providing services to taxonomists for standard genome sequencing and annotation.</title>
        <authorList>
            <consortium name="The Broad Institute Genomics Platform"/>
            <consortium name="The Broad Institute Genome Sequencing Center for Infectious Disease"/>
            <person name="Wu L."/>
            <person name="Ma J."/>
        </authorList>
    </citation>
    <scope>NUCLEOTIDE SEQUENCE [LARGE SCALE GENOMIC DNA]</scope>
    <source>
        <strain evidence="12">CECT 8979</strain>
    </source>
</reference>
<evidence type="ECO:0000256" key="8">
    <source>
        <dbReference type="HAMAP-Rule" id="MF_00124"/>
    </source>
</evidence>
<dbReference type="RefSeq" id="WP_386097051.1">
    <property type="nucleotide sequence ID" value="NZ_JBHSAT010000004.1"/>
</dbReference>
<comment type="catalytic activity">
    <reaction evidence="8 9">
        <text>thymidine + ATP = dTMP + ADP + H(+)</text>
        <dbReference type="Rhea" id="RHEA:19129"/>
        <dbReference type="ChEBI" id="CHEBI:15378"/>
        <dbReference type="ChEBI" id="CHEBI:17748"/>
        <dbReference type="ChEBI" id="CHEBI:30616"/>
        <dbReference type="ChEBI" id="CHEBI:63528"/>
        <dbReference type="ChEBI" id="CHEBI:456216"/>
        <dbReference type="EC" id="2.7.1.21"/>
    </reaction>
</comment>
<dbReference type="NCBIfam" id="NF003296">
    <property type="entry name" value="PRK04296.1-1"/>
    <property type="match status" value="1"/>
</dbReference>
<dbReference type="SUPFAM" id="SSF57716">
    <property type="entry name" value="Glucocorticoid receptor-like (DNA-binding domain)"/>
    <property type="match status" value="1"/>
</dbReference>
<evidence type="ECO:0000256" key="4">
    <source>
        <dbReference type="ARBA" id="ARBA00022679"/>
    </source>
</evidence>
<dbReference type="Proteomes" id="UP001595812">
    <property type="component" value="Unassembled WGS sequence"/>
</dbReference>
<keyword evidence="8" id="KW-0963">Cytoplasm</keyword>
<feature type="binding site" evidence="8">
    <location>
        <begin position="93"/>
        <end position="96"/>
    </location>
    <ligand>
        <name>ATP</name>
        <dbReference type="ChEBI" id="CHEBI:30616"/>
    </ligand>
</feature>
<keyword evidence="12" id="KW-1185">Reference proteome</keyword>
<dbReference type="PANTHER" id="PTHR11441">
    <property type="entry name" value="THYMIDINE KINASE"/>
    <property type="match status" value="1"/>
</dbReference>
<dbReference type="EMBL" id="JBHSAT010000004">
    <property type="protein sequence ID" value="MFC3876280.1"/>
    <property type="molecule type" value="Genomic_DNA"/>
</dbReference>